<dbReference type="STRING" id="50990.A0A4Y7PYW4"/>
<organism evidence="5 6">
    <name type="scientific">Rickenella mellea</name>
    <dbReference type="NCBI Taxonomy" id="50990"/>
    <lineage>
        <taxon>Eukaryota</taxon>
        <taxon>Fungi</taxon>
        <taxon>Dikarya</taxon>
        <taxon>Basidiomycota</taxon>
        <taxon>Agaricomycotina</taxon>
        <taxon>Agaricomycetes</taxon>
        <taxon>Hymenochaetales</taxon>
        <taxon>Rickenellaceae</taxon>
        <taxon>Rickenella</taxon>
    </lineage>
</organism>
<dbReference type="InterPro" id="IPR002738">
    <property type="entry name" value="RNase_P_p30"/>
</dbReference>
<evidence type="ECO:0000256" key="3">
    <source>
        <dbReference type="ARBA" id="ARBA00022694"/>
    </source>
</evidence>
<comment type="subcellular location">
    <subcellularLocation>
        <location evidence="1">Nucleus</location>
    </subcellularLocation>
</comment>
<feature type="compositionally biased region" description="Low complexity" evidence="4">
    <location>
        <begin position="19"/>
        <end position="42"/>
    </location>
</feature>
<keyword evidence="6" id="KW-1185">Reference proteome</keyword>
<feature type="compositionally biased region" description="Low complexity" evidence="4">
    <location>
        <begin position="322"/>
        <end position="335"/>
    </location>
</feature>
<feature type="region of interest" description="Disordered" evidence="4">
    <location>
        <begin position="291"/>
        <end position="395"/>
    </location>
</feature>
<dbReference type="SUPFAM" id="SSF89550">
    <property type="entry name" value="PHP domain-like"/>
    <property type="match status" value="1"/>
</dbReference>
<evidence type="ECO:0000256" key="4">
    <source>
        <dbReference type="SAM" id="MobiDB-lite"/>
    </source>
</evidence>
<gene>
    <name evidence="5" type="ORF">BD410DRAFT_790814</name>
</gene>
<dbReference type="OrthoDB" id="17948at2759"/>
<dbReference type="PANTHER" id="PTHR13031">
    <property type="entry name" value="RIBONUCLEASE P SUBUNIT P30"/>
    <property type="match status" value="1"/>
</dbReference>
<feature type="compositionally biased region" description="Polar residues" evidence="4">
    <location>
        <begin position="358"/>
        <end position="367"/>
    </location>
</feature>
<dbReference type="EMBL" id="ML170187">
    <property type="protein sequence ID" value="TDL20584.1"/>
    <property type="molecule type" value="Genomic_DNA"/>
</dbReference>
<evidence type="ECO:0000313" key="6">
    <source>
        <dbReference type="Proteomes" id="UP000294933"/>
    </source>
</evidence>
<comment type="similarity">
    <text evidence="2">Belongs to the eukaryotic/archaeal RNase P protein component 3 family.</text>
</comment>
<evidence type="ECO:0000256" key="2">
    <source>
        <dbReference type="ARBA" id="ARBA00007331"/>
    </source>
</evidence>
<feature type="non-terminal residue" evidence="5">
    <location>
        <position position="1"/>
    </location>
</feature>
<dbReference type="Gene3D" id="3.20.20.140">
    <property type="entry name" value="Metal-dependent hydrolases"/>
    <property type="match status" value="1"/>
</dbReference>
<evidence type="ECO:0000256" key="1">
    <source>
        <dbReference type="ARBA" id="ARBA00004123"/>
    </source>
</evidence>
<feature type="region of interest" description="Disordered" evidence="4">
    <location>
        <begin position="1"/>
        <end position="42"/>
    </location>
</feature>
<proteinExistence type="inferred from homology"/>
<name>A0A4Y7PYW4_9AGAM</name>
<protein>
    <submittedName>
        <fullName evidence="5">PHP domain-like protein</fullName>
    </submittedName>
</protein>
<sequence length="395" mass="42509">MYFDLNVPIPSPTAGPSTAKPQQQSQGQSKKGKGKASAAQAPTVSYTPAQMAKIEPRVDLLVRLNYTVIAFNQIVHSKIDPKTHANTLDPLLAQLRKRERVLFLKRLTIVLDEDSEKGFGLTIANSALFTPYDIIALQPTTAPSFSQACLTHSSPSPLTAHIISLPLTLPRLPFHLKHTLVRTALKNGAVFEINYSGALLGEGERRNWWAAAREVARVTKGKGVLVSGGAENDVDVRAPRDAGNLITLLGIPQDLVHHAATTTPKSLIRRAQTRKTYRAVFSEPVLILPSTDAQSMPEPTAAASVPEVSQSETTPVIGDDGAAPVKPVEPAVPSPIHEDNSAVNASAKKRRREDETNVHTNGSTALTKTPEPEGSAKKKRKRKDKGNKETGSAGQ</sequence>
<dbReference type="GO" id="GO:0003723">
    <property type="term" value="F:RNA binding"/>
    <property type="evidence" value="ECO:0007669"/>
    <property type="project" value="TreeGrafter"/>
</dbReference>
<dbReference type="InterPro" id="IPR016195">
    <property type="entry name" value="Pol/histidinol_Pase-like"/>
</dbReference>
<dbReference type="GO" id="GO:0005655">
    <property type="term" value="C:nucleolar ribonuclease P complex"/>
    <property type="evidence" value="ECO:0007669"/>
    <property type="project" value="TreeGrafter"/>
</dbReference>
<evidence type="ECO:0000313" key="5">
    <source>
        <dbReference type="EMBL" id="TDL20584.1"/>
    </source>
</evidence>
<dbReference type="VEuPathDB" id="FungiDB:BD410DRAFT_790814"/>
<accession>A0A4Y7PYW4</accession>
<keyword evidence="3" id="KW-0819">tRNA processing</keyword>
<dbReference type="Pfam" id="PF01876">
    <property type="entry name" value="RNase_P_p30"/>
    <property type="match status" value="1"/>
</dbReference>
<dbReference type="PANTHER" id="PTHR13031:SF0">
    <property type="entry name" value="RIBONUCLEASE P PROTEIN SUBUNIT P30"/>
    <property type="match status" value="1"/>
</dbReference>
<dbReference type="Proteomes" id="UP000294933">
    <property type="component" value="Unassembled WGS sequence"/>
</dbReference>
<dbReference type="GO" id="GO:0008033">
    <property type="term" value="P:tRNA processing"/>
    <property type="evidence" value="ECO:0007669"/>
    <property type="project" value="UniProtKB-KW"/>
</dbReference>
<reference evidence="5 6" key="1">
    <citation type="submission" date="2018-06" db="EMBL/GenBank/DDBJ databases">
        <title>A transcriptomic atlas of mushroom development highlights an independent origin of complex multicellularity.</title>
        <authorList>
            <consortium name="DOE Joint Genome Institute"/>
            <person name="Krizsan K."/>
            <person name="Almasi E."/>
            <person name="Merenyi Z."/>
            <person name="Sahu N."/>
            <person name="Viragh M."/>
            <person name="Koszo T."/>
            <person name="Mondo S."/>
            <person name="Kiss B."/>
            <person name="Balint B."/>
            <person name="Kues U."/>
            <person name="Barry K."/>
            <person name="Hegedus J.C."/>
            <person name="Henrissat B."/>
            <person name="Johnson J."/>
            <person name="Lipzen A."/>
            <person name="Ohm R."/>
            <person name="Nagy I."/>
            <person name="Pangilinan J."/>
            <person name="Yan J."/>
            <person name="Xiong Y."/>
            <person name="Grigoriev I.V."/>
            <person name="Hibbett D.S."/>
            <person name="Nagy L.G."/>
        </authorList>
    </citation>
    <scope>NUCLEOTIDE SEQUENCE [LARGE SCALE GENOMIC DNA]</scope>
    <source>
        <strain evidence="5 6">SZMC22713</strain>
    </source>
</reference>
<dbReference type="AlphaFoldDB" id="A0A4Y7PYW4"/>